<reference evidence="1 2" key="1">
    <citation type="submission" date="2024-04" db="EMBL/GenBank/DDBJ databases">
        <title>Novel genus in family Flammeovirgaceae.</title>
        <authorList>
            <person name="Nguyen T.H."/>
            <person name="Vuong T.Q."/>
            <person name="Le H."/>
            <person name="Kim S.-G."/>
        </authorList>
    </citation>
    <scope>NUCLEOTIDE SEQUENCE [LARGE SCALE GENOMIC DNA]</scope>
    <source>
        <strain evidence="1 2">JCM 23209</strain>
    </source>
</reference>
<dbReference type="RefSeq" id="WP_346822881.1">
    <property type="nucleotide sequence ID" value="NZ_JBDKWZ010000012.1"/>
</dbReference>
<accession>A0AAW9S9E9</accession>
<dbReference type="EMBL" id="JBDKWZ010000012">
    <property type="protein sequence ID" value="MEN7550102.1"/>
    <property type="molecule type" value="Genomic_DNA"/>
</dbReference>
<name>A0AAW9S9E9_9BACT</name>
<proteinExistence type="predicted"/>
<dbReference type="Proteomes" id="UP001403385">
    <property type="component" value="Unassembled WGS sequence"/>
</dbReference>
<sequence>MNPKNNEQHMVAVPPGLDLNALPSHQPVLLSEAKIACGLFYFEKKGKRKWELKGLYRTAFIQLLLKLGYAKLYKDPKGYHYVHRENNLIEEVEINRMLDRVREIVFAYYAKGLCFPFEGQEITATRELLRETFFKQSNLIFNATFLENLESFSLPLLRDTKDRAFLPFKNGFVTVTAGQVTFSGYWELKDHYLWKLHVLAKEYRPVQDFTQGHFYRFIKNISNWENERFWAFVSAIGYLLHNYHTPATSQAIVCIDEAVTDQNTPQGGTGQGLFLQALQHVRNTLCKDGKKFNENDRFAFQGIHYLTQIFALDDVKKHFDFDRLHSLSNNGWAVEQKYEPEKWIPPEYCPKMVITSNHIPSLEGTTRKRRLFPLEFSDYYSKMIKSGIEQPVVKEHGCTFFSHEWNDTEWGLFYNFIIYCIQYYLRNGLQSYEHKNIALNTFKQKVDPSFFEWAMQQAFQAEIKYKTQEWYKCFVHLCGFTNKDYSQRAFSNNVKHFAAYKGWKTVFKGPDFYFIPNLQA</sequence>
<evidence type="ECO:0000313" key="1">
    <source>
        <dbReference type="EMBL" id="MEN7550102.1"/>
    </source>
</evidence>
<keyword evidence="2" id="KW-1185">Reference proteome</keyword>
<organism evidence="1 2">
    <name type="scientific">Rapidithrix thailandica</name>
    <dbReference type="NCBI Taxonomy" id="413964"/>
    <lineage>
        <taxon>Bacteria</taxon>
        <taxon>Pseudomonadati</taxon>
        <taxon>Bacteroidota</taxon>
        <taxon>Cytophagia</taxon>
        <taxon>Cytophagales</taxon>
        <taxon>Flammeovirgaceae</taxon>
        <taxon>Rapidithrix</taxon>
    </lineage>
</organism>
<protein>
    <submittedName>
        <fullName evidence="1">Uncharacterized protein</fullName>
    </submittedName>
</protein>
<dbReference type="AlphaFoldDB" id="A0AAW9S9E9"/>
<comment type="caution">
    <text evidence="1">The sequence shown here is derived from an EMBL/GenBank/DDBJ whole genome shotgun (WGS) entry which is preliminary data.</text>
</comment>
<evidence type="ECO:0000313" key="2">
    <source>
        <dbReference type="Proteomes" id="UP001403385"/>
    </source>
</evidence>
<gene>
    <name evidence="1" type="ORF">AAG747_19435</name>
</gene>